<dbReference type="GO" id="GO:0005509">
    <property type="term" value="F:calcium ion binding"/>
    <property type="evidence" value="ECO:0007669"/>
    <property type="project" value="InterPro"/>
</dbReference>
<dbReference type="PANTHER" id="PTHR10332:SF10">
    <property type="entry name" value="EQUILIBRATIVE NUCLEOSIDE TRANSPORTER 4"/>
    <property type="match status" value="1"/>
</dbReference>
<evidence type="ECO:0000313" key="11">
    <source>
        <dbReference type="EnsemblProtists" id="Phyra96811"/>
    </source>
</evidence>
<dbReference type="SUPFAM" id="SSF47473">
    <property type="entry name" value="EF-hand"/>
    <property type="match status" value="1"/>
</dbReference>
<dbReference type="Proteomes" id="UP000005238">
    <property type="component" value="Unassembled WGS sequence"/>
</dbReference>
<feature type="transmembrane region" description="Helical" evidence="9">
    <location>
        <begin position="37"/>
        <end position="64"/>
    </location>
</feature>
<dbReference type="SUPFAM" id="SSF103473">
    <property type="entry name" value="MFS general substrate transporter"/>
    <property type="match status" value="1"/>
</dbReference>
<dbReference type="InParanoid" id="H3HE61"/>
<dbReference type="Pfam" id="PF01733">
    <property type="entry name" value="Nucleoside_tran"/>
    <property type="match status" value="1"/>
</dbReference>
<feature type="compositionally biased region" description="Polar residues" evidence="8">
    <location>
        <begin position="268"/>
        <end position="281"/>
    </location>
</feature>
<evidence type="ECO:0000256" key="4">
    <source>
        <dbReference type="ARBA" id="ARBA00022692"/>
    </source>
</evidence>
<feature type="transmembrane region" description="Helical" evidence="9">
    <location>
        <begin position="406"/>
        <end position="429"/>
    </location>
</feature>
<evidence type="ECO:0000256" key="7">
    <source>
        <dbReference type="ARBA" id="ARBA00023136"/>
    </source>
</evidence>
<feature type="transmembrane region" description="Helical" evidence="9">
    <location>
        <begin position="350"/>
        <end position="369"/>
    </location>
</feature>
<evidence type="ECO:0000259" key="10">
    <source>
        <dbReference type="PROSITE" id="PS50222"/>
    </source>
</evidence>
<proteinExistence type="inferred from homology"/>
<evidence type="ECO:0000256" key="8">
    <source>
        <dbReference type="SAM" id="MobiDB-lite"/>
    </source>
</evidence>
<feature type="domain" description="EF-hand" evidence="10">
    <location>
        <begin position="526"/>
        <end position="557"/>
    </location>
</feature>
<name>H3HE61_PHYRM</name>
<dbReference type="CDD" id="cd00051">
    <property type="entry name" value="EFh"/>
    <property type="match status" value="1"/>
</dbReference>
<evidence type="ECO:0000313" key="12">
    <source>
        <dbReference type="Proteomes" id="UP000005238"/>
    </source>
</evidence>
<reference evidence="12" key="1">
    <citation type="journal article" date="2006" name="Science">
        <title>Phytophthora genome sequences uncover evolutionary origins and mechanisms of pathogenesis.</title>
        <authorList>
            <person name="Tyler B.M."/>
            <person name="Tripathy S."/>
            <person name="Zhang X."/>
            <person name="Dehal P."/>
            <person name="Jiang R.H."/>
            <person name="Aerts A."/>
            <person name="Arredondo F.D."/>
            <person name="Baxter L."/>
            <person name="Bensasson D."/>
            <person name="Beynon J.L."/>
            <person name="Chapman J."/>
            <person name="Damasceno C.M."/>
            <person name="Dorrance A.E."/>
            <person name="Dou D."/>
            <person name="Dickerman A.W."/>
            <person name="Dubchak I.L."/>
            <person name="Garbelotto M."/>
            <person name="Gijzen M."/>
            <person name="Gordon S.G."/>
            <person name="Govers F."/>
            <person name="Grunwald N.J."/>
            <person name="Huang W."/>
            <person name="Ivors K.L."/>
            <person name="Jones R.W."/>
            <person name="Kamoun S."/>
            <person name="Krampis K."/>
            <person name="Lamour K.H."/>
            <person name="Lee M.K."/>
            <person name="McDonald W.H."/>
            <person name="Medina M."/>
            <person name="Meijer H.J."/>
            <person name="Nordberg E.K."/>
            <person name="Maclean D.J."/>
            <person name="Ospina-Giraldo M.D."/>
            <person name="Morris P.F."/>
            <person name="Phuntumart V."/>
            <person name="Putnam N.H."/>
            <person name="Rash S."/>
            <person name="Rose J.K."/>
            <person name="Sakihama Y."/>
            <person name="Salamov A.A."/>
            <person name="Savidor A."/>
            <person name="Scheuring C.F."/>
            <person name="Smith B.M."/>
            <person name="Sobral B.W."/>
            <person name="Terry A."/>
            <person name="Torto-Alalibo T.A."/>
            <person name="Win J."/>
            <person name="Xu Z."/>
            <person name="Zhang H."/>
            <person name="Grigoriev I.V."/>
            <person name="Rokhsar D.S."/>
            <person name="Boore J.L."/>
        </authorList>
    </citation>
    <scope>NUCLEOTIDE SEQUENCE [LARGE SCALE GENOMIC DNA]</scope>
    <source>
        <strain evidence="12">Pr102</strain>
    </source>
</reference>
<dbReference type="InterPro" id="IPR018247">
    <property type="entry name" value="EF_Hand_1_Ca_BS"/>
</dbReference>
<dbReference type="VEuPathDB" id="FungiDB:KRP23_6400"/>
<evidence type="ECO:0000256" key="9">
    <source>
        <dbReference type="SAM" id="Phobius"/>
    </source>
</evidence>
<keyword evidence="5" id="KW-0106">Calcium</keyword>
<dbReference type="STRING" id="164328.H3HE61"/>
<dbReference type="VEuPathDB" id="FungiDB:KRP22_5768"/>
<evidence type="ECO:0000256" key="1">
    <source>
        <dbReference type="ARBA" id="ARBA00004141"/>
    </source>
</evidence>
<evidence type="ECO:0000256" key="3">
    <source>
        <dbReference type="ARBA" id="ARBA00022448"/>
    </source>
</evidence>
<protein>
    <recommendedName>
        <fullName evidence="10">EF-hand domain-containing protein</fullName>
    </recommendedName>
</protein>
<dbReference type="EMBL" id="DS566104">
    <property type="status" value="NOT_ANNOTATED_CDS"/>
    <property type="molecule type" value="Genomic_DNA"/>
</dbReference>
<keyword evidence="12" id="KW-1185">Reference proteome</keyword>
<dbReference type="VEuPathDB" id="FungiDB:KRP22_5769"/>
<dbReference type="AlphaFoldDB" id="H3HE61"/>
<feature type="transmembrane region" description="Helical" evidence="9">
    <location>
        <begin position="192"/>
        <end position="211"/>
    </location>
</feature>
<keyword evidence="3" id="KW-0813">Transport</keyword>
<dbReference type="PROSITE" id="PS00018">
    <property type="entry name" value="EF_HAND_1"/>
    <property type="match status" value="1"/>
</dbReference>
<dbReference type="Gene3D" id="1.10.238.10">
    <property type="entry name" value="EF-hand"/>
    <property type="match status" value="2"/>
</dbReference>
<sequence>MALKPKSLTLDLEALPMTEDAELELPTGNLDDRAGFWVTYCAFFFSGAGSIAMWSCITLCLTFFDAKYPEDRVGFVFPVVNMSTLLIMSLYMVMAGRQLCLDARMHGSLASYTAFVLLLPLANVAALPHDVGYPLTLLALMGSTVSSSIMQSSMYGLGGVFGPVFIQAIEGGKGFGAILLFANYYAKLSMGVFFGVALLIVVTTWVLYWALLRTRFAQPLLTEYALVQHETPLTPPVLSPLSSPISPLRRPNAFFSRDGMNERSPLLANNMSAHNGGTPNNQDDDADDEEDAFEIEEELEEHAAAATVVSVLHTALKPFFSLFFSYFVCLSCFPGIISIIPSVTLGLGDWFPIVLVGCYNLGDLVGKNLPVYAMYFDVSTLHLPWLFQLSFLPFFMAALVHPFDDITTIVAVLLLGFTTGYVATSSIILAPSMCSEYQKEVAGMVGGLSSIIGLCAGSYNGLALEAIVQFWMGDIPNLEEIQLLKHKFALCNTADNKKVRAPLARLPAARACKLFREDYPSLSEWEIQAVFNKYDVDGDGHLSLMEYLQTRAYYRMLLEESTQMELLRIFSILDTDADGLLLAHDVLHRIEQTGLHGVGILKQVITQAAEATKVGVKSRQYYHREGEITFNHFSATIQDVNRKMEQGIATKTLRVIDLQQEQQHQHVLRLRKPTSVPDNKAEVLRIEIDVLTREIRRMKKELITDSNNALGEASERLMATYENEQHVYECLNNFITYCNVTNLVWITRTNFIKFVKDCKLDLLLTPALKDVDITNIFAAATGTGKAMDFAQLLSACVLIFQRSHHSSNSLSDSEVQHLMEIHVIPRAKEIRVQQLAPDISQNHVVKLLKEHIWQLKQIFSHFGIQSLTEVDNKVRLDMKEFLTFARAFNIIRSPPDRDGVPASANIAPISLVGLIREYYAAKLDINGKQQI</sequence>
<keyword evidence="6 9" id="KW-1133">Transmembrane helix</keyword>
<feature type="compositionally biased region" description="Acidic residues" evidence="8">
    <location>
        <begin position="282"/>
        <end position="292"/>
    </location>
</feature>
<dbReference type="EnsemblProtists" id="Phyra96811">
    <property type="protein sequence ID" value="Phyra96811"/>
    <property type="gene ID" value="Phyra96811"/>
</dbReference>
<evidence type="ECO:0000256" key="2">
    <source>
        <dbReference type="ARBA" id="ARBA00007965"/>
    </source>
</evidence>
<comment type="subcellular location">
    <subcellularLocation>
        <location evidence="1">Membrane</location>
        <topology evidence="1">Multi-pass membrane protein</topology>
    </subcellularLocation>
</comment>
<dbReference type="eggNOG" id="KOG1479">
    <property type="taxonomic scope" value="Eukaryota"/>
</dbReference>
<feature type="transmembrane region" description="Helical" evidence="9">
    <location>
        <begin position="319"/>
        <end position="344"/>
    </location>
</feature>
<dbReference type="InterPro" id="IPR002259">
    <property type="entry name" value="Eqnu_transpt"/>
</dbReference>
<evidence type="ECO:0000256" key="5">
    <source>
        <dbReference type="ARBA" id="ARBA00022837"/>
    </source>
</evidence>
<dbReference type="GO" id="GO:0005886">
    <property type="term" value="C:plasma membrane"/>
    <property type="evidence" value="ECO:0000318"/>
    <property type="project" value="GO_Central"/>
</dbReference>
<feature type="transmembrane region" description="Helical" evidence="9">
    <location>
        <begin position="441"/>
        <end position="459"/>
    </location>
</feature>
<dbReference type="PANTHER" id="PTHR10332">
    <property type="entry name" value="EQUILIBRATIVE NUCLEOSIDE TRANSPORTER"/>
    <property type="match status" value="1"/>
</dbReference>
<feature type="region of interest" description="Disordered" evidence="8">
    <location>
        <begin position="268"/>
        <end position="292"/>
    </location>
</feature>
<evidence type="ECO:0000256" key="6">
    <source>
        <dbReference type="ARBA" id="ARBA00022989"/>
    </source>
</evidence>
<dbReference type="VEuPathDB" id="FungiDB:KRP23_6401"/>
<accession>H3HE61</accession>
<dbReference type="PROSITE" id="PS50222">
    <property type="entry name" value="EF_HAND_2"/>
    <property type="match status" value="1"/>
</dbReference>
<feature type="transmembrane region" description="Helical" evidence="9">
    <location>
        <begin position="76"/>
        <end position="95"/>
    </location>
</feature>
<dbReference type="HOGENOM" id="CLU_306221_0_0_1"/>
<dbReference type="InterPro" id="IPR036259">
    <property type="entry name" value="MFS_trans_sf"/>
</dbReference>
<keyword evidence="4 9" id="KW-0812">Transmembrane</keyword>
<reference evidence="11" key="2">
    <citation type="submission" date="2015-06" db="UniProtKB">
        <authorList>
            <consortium name="EnsemblProtists"/>
        </authorList>
    </citation>
    <scope>IDENTIFICATION</scope>
    <source>
        <strain evidence="11">Pr102</strain>
    </source>
</reference>
<comment type="similarity">
    <text evidence="2">Belongs to the SLC29A/ENT transporter (TC 2.A.57) family.</text>
</comment>
<keyword evidence="7 9" id="KW-0472">Membrane</keyword>
<dbReference type="InterPro" id="IPR002048">
    <property type="entry name" value="EF_hand_dom"/>
</dbReference>
<dbReference type="GO" id="GO:0005337">
    <property type="term" value="F:nucleoside transmembrane transporter activity"/>
    <property type="evidence" value="ECO:0000318"/>
    <property type="project" value="GO_Central"/>
</dbReference>
<feature type="transmembrane region" description="Helical" evidence="9">
    <location>
        <begin position="381"/>
        <end position="400"/>
    </location>
</feature>
<feature type="transmembrane region" description="Helical" evidence="9">
    <location>
        <begin position="107"/>
        <end position="127"/>
    </location>
</feature>
<dbReference type="InterPro" id="IPR011992">
    <property type="entry name" value="EF-hand-dom_pair"/>
</dbReference>
<organism evidence="11 12">
    <name type="scientific">Phytophthora ramorum</name>
    <name type="common">Sudden oak death agent</name>
    <dbReference type="NCBI Taxonomy" id="164328"/>
    <lineage>
        <taxon>Eukaryota</taxon>
        <taxon>Sar</taxon>
        <taxon>Stramenopiles</taxon>
        <taxon>Oomycota</taxon>
        <taxon>Peronosporomycetes</taxon>
        <taxon>Peronosporales</taxon>
        <taxon>Peronosporaceae</taxon>
        <taxon>Phytophthora</taxon>
    </lineage>
</organism>